<dbReference type="PANTHER" id="PTHR45848:SF4">
    <property type="entry name" value="DUAL SPECIFICITY PROTEIN PHOSPHATASE 12"/>
    <property type="match status" value="1"/>
</dbReference>
<comment type="catalytic activity">
    <reaction evidence="9">
        <text>O-phospho-L-threonyl-[protein] + H2O = L-threonyl-[protein] + phosphate</text>
        <dbReference type="Rhea" id="RHEA:47004"/>
        <dbReference type="Rhea" id="RHEA-COMP:11060"/>
        <dbReference type="Rhea" id="RHEA-COMP:11605"/>
        <dbReference type="ChEBI" id="CHEBI:15377"/>
        <dbReference type="ChEBI" id="CHEBI:30013"/>
        <dbReference type="ChEBI" id="CHEBI:43474"/>
        <dbReference type="ChEBI" id="CHEBI:61977"/>
        <dbReference type="EC" id="3.1.3.16"/>
    </reaction>
</comment>
<keyword evidence="5" id="KW-0378">Hydrolase</keyword>
<dbReference type="PROSITE" id="PS50054">
    <property type="entry name" value="TYR_PHOSPHATASE_DUAL"/>
    <property type="match status" value="1"/>
</dbReference>
<protein>
    <submittedName>
        <fullName evidence="14">Uncharacterized protein</fullName>
    </submittedName>
</protein>
<comment type="subcellular location">
    <subcellularLocation>
        <location evidence="2">Cytoplasm</location>
    </subcellularLocation>
    <subcellularLocation>
        <location evidence="1">Nucleus</location>
    </subcellularLocation>
</comment>
<dbReference type="EMBL" id="KQ419857">
    <property type="protein sequence ID" value="KOF82190.1"/>
    <property type="molecule type" value="Genomic_DNA"/>
</dbReference>
<organism evidence="14">
    <name type="scientific">Octopus bimaculoides</name>
    <name type="common">California two-spotted octopus</name>
    <dbReference type="NCBI Taxonomy" id="37653"/>
    <lineage>
        <taxon>Eukaryota</taxon>
        <taxon>Metazoa</taxon>
        <taxon>Spiralia</taxon>
        <taxon>Lophotrochozoa</taxon>
        <taxon>Mollusca</taxon>
        <taxon>Cephalopoda</taxon>
        <taxon>Coleoidea</taxon>
        <taxon>Octopodiformes</taxon>
        <taxon>Octopoda</taxon>
        <taxon>Incirrata</taxon>
        <taxon>Octopodidae</taxon>
        <taxon>Octopus</taxon>
    </lineage>
</organism>
<dbReference type="GO" id="GO:0008138">
    <property type="term" value="F:protein tyrosine/serine/threonine phosphatase activity"/>
    <property type="evidence" value="ECO:0007669"/>
    <property type="project" value="InterPro"/>
</dbReference>
<reference evidence="14" key="1">
    <citation type="submission" date="2015-07" db="EMBL/GenBank/DDBJ databases">
        <title>MeaNS - Measles Nucleotide Surveillance Program.</title>
        <authorList>
            <person name="Tran T."/>
            <person name="Druce J."/>
        </authorList>
    </citation>
    <scope>NUCLEOTIDE SEQUENCE</scope>
    <source>
        <strain evidence="14">UCB-OBI-ISO-001</strain>
        <tissue evidence="14">Gonad</tissue>
    </source>
</reference>
<evidence type="ECO:0000259" key="12">
    <source>
        <dbReference type="PROSITE" id="PS50054"/>
    </source>
</evidence>
<dbReference type="GO" id="GO:0004722">
    <property type="term" value="F:protein serine/threonine phosphatase activity"/>
    <property type="evidence" value="ECO:0007669"/>
    <property type="project" value="UniProtKB-EC"/>
</dbReference>
<comment type="similarity">
    <text evidence="3">Belongs to the protein-tyrosine phosphatase family. Non-receptor class dual specificity subfamily.</text>
</comment>
<dbReference type="FunFam" id="3.90.190.10:FF:000056">
    <property type="entry name" value="Dual specificity phosphatase 12"/>
    <property type="match status" value="1"/>
</dbReference>
<dbReference type="PROSITE" id="PS50056">
    <property type="entry name" value="TYR_PHOSPHATASE_2"/>
    <property type="match status" value="1"/>
</dbReference>
<evidence type="ECO:0000256" key="8">
    <source>
        <dbReference type="ARBA" id="ARBA00047761"/>
    </source>
</evidence>
<dbReference type="InterPro" id="IPR003595">
    <property type="entry name" value="Tyr_Pase_cat"/>
</dbReference>
<dbReference type="SMART" id="SM00404">
    <property type="entry name" value="PTPc_motif"/>
    <property type="match status" value="1"/>
</dbReference>
<gene>
    <name evidence="14" type="ORF">OCBIM_22025594mg</name>
</gene>
<dbReference type="InterPro" id="IPR000340">
    <property type="entry name" value="Dual-sp_phosphatase_cat-dom"/>
</dbReference>
<keyword evidence="4" id="KW-0963">Cytoplasm</keyword>
<comment type="catalytic activity">
    <reaction evidence="10">
        <text>O-phospho-L-tyrosyl-[protein] + H2O = L-tyrosyl-[protein] + phosphate</text>
        <dbReference type="Rhea" id="RHEA:10684"/>
        <dbReference type="Rhea" id="RHEA-COMP:10136"/>
        <dbReference type="Rhea" id="RHEA-COMP:20101"/>
        <dbReference type="ChEBI" id="CHEBI:15377"/>
        <dbReference type="ChEBI" id="CHEBI:43474"/>
        <dbReference type="ChEBI" id="CHEBI:46858"/>
        <dbReference type="ChEBI" id="CHEBI:61978"/>
        <dbReference type="EC" id="3.1.3.48"/>
    </reaction>
</comment>
<dbReference type="CDD" id="cd14498">
    <property type="entry name" value="DSP"/>
    <property type="match status" value="1"/>
</dbReference>
<dbReference type="OrthoDB" id="2017893at2759"/>
<evidence type="ECO:0000256" key="5">
    <source>
        <dbReference type="ARBA" id="ARBA00022801"/>
    </source>
</evidence>
<keyword evidence="7" id="KW-0539">Nucleus</keyword>
<evidence type="ECO:0000259" key="13">
    <source>
        <dbReference type="PROSITE" id="PS50056"/>
    </source>
</evidence>
<evidence type="ECO:0000313" key="14">
    <source>
        <dbReference type="EMBL" id="KOF82190.1"/>
    </source>
</evidence>
<evidence type="ECO:0000256" key="7">
    <source>
        <dbReference type="ARBA" id="ARBA00023242"/>
    </source>
</evidence>
<dbReference type="PIRSF" id="PIRSF000941">
    <property type="entry name" value="DUSP12"/>
    <property type="match status" value="1"/>
</dbReference>
<accession>A0A0L8H072</accession>
<dbReference type="Gene3D" id="3.90.190.10">
    <property type="entry name" value="Protein tyrosine phosphatase superfamily"/>
    <property type="match status" value="1"/>
</dbReference>
<evidence type="ECO:0000256" key="11">
    <source>
        <dbReference type="PIRSR" id="PIRSR000941-50"/>
    </source>
</evidence>
<proteinExistence type="inferred from homology"/>
<evidence type="ECO:0000256" key="6">
    <source>
        <dbReference type="ARBA" id="ARBA00022912"/>
    </source>
</evidence>
<keyword evidence="6" id="KW-0904">Protein phosphatase</keyword>
<feature type="active site" description="Phosphocysteine intermediate" evidence="11">
    <location>
        <position position="85"/>
    </location>
</feature>
<dbReference type="GO" id="GO:0005634">
    <property type="term" value="C:nucleus"/>
    <property type="evidence" value="ECO:0007669"/>
    <property type="project" value="UniProtKB-SubCell"/>
</dbReference>
<dbReference type="InterPro" id="IPR016278">
    <property type="entry name" value="DUSP12"/>
</dbReference>
<evidence type="ECO:0000256" key="2">
    <source>
        <dbReference type="ARBA" id="ARBA00004496"/>
    </source>
</evidence>
<evidence type="ECO:0000256" key="9">
    <source>
        <dbReference type="ARBA" id="ARBA00048336"/>
    </source>
</evidence>
<evidence type="ECO:0000256" key="4">
    <source>
        <dbReference type="ARBA" id="ARBA00022490"/>
    </source>
</evidence>
<dbReference type="STRING" id="37653.A0A0L8H072"/>
<evidence type="ECO:0000256" key="10">
    <source>
        <dbReference type="ARBA" id="ARBA00051722"/>
    </source>
</evidence>
<evidence type="ECO:0000256" key="1">
    <source>
        <dbReference type="ARBA" id="ARBA00004123"/>
    </source>
</evidence>
<dbReference type="KEGG" id="obi:106873865"/>
<dbReference type="InterPro" id="IPR000387">
    <property type="entry name" value="Tyr_Pase_dom"/>
</dbReference>
<feature type="domain" description="Tyrosine specific protein phosphatases" evidence="13">
    <location>
        <begin position="63"/>
        <end position="120"/>
    </location>
</feature>
<evidence type="ECO:0000256" key="3">
    <source>
        <dbReference type="ARBA" id="ARBA00008601"/>
    </source>
</evidence>
<dbReference type="AlphaFoldDB" id="A0A0L8H072"/>
<dbReference type="Pfam" id="PF00782">
    <property type="entry name" value="DSPc"/>
    <property type="match status" value="1"/>
</dbReference>
<dbReference type="SMART" id="SM00195">
    <property type="entry name" value="DSPc"/>
    <property type="match status" value="1"/>
</dbReference>
<dbReference type="SUPFAM" id="SSF52799">
    <property type="entry name" value="(Phosphotyrosine protein) phosphatases II"/>
    <property type="match status" value="1"/>
</dbReference>
<dbReference type="InterPro" id="IPR029021">
    <property type="entry name" value="Prot-tyrosine_phosphatase-like"/>
</dbReference>
<comment type="catalytic activity">
    <reaction evidence="8">
        <text>O-phospho-L-seryl-[protein] + H2O = L-seryl-[protein] + phosphate</text>
        <dbReference type="Rhea" id="RHEA:20629"/>
        <dbReference type="Rhea" id="RHEA-COMP:9863"/>
        <dbReference type="Rhea" id="RHEA-COMP:11604"/>
        <dbReference type="ChEBI" id="CHEBI:15377"/>
        <dbReference type="ChEBI" id="CHEBI:29999"/>
        <dbReference type="ChEBI" id="CHEBI:43474"/>
        <dbReference type="ChEBI" id="CHEBI:83421"/>
        <dbReference type="EC" id="3.1.3.16"/>
    </reaction>
</comment>
<dbReference type="GO" id="GO:0005737">
    <property type="term" value="C:cytoplasm"/>
    <property type="evidence" value="ECO:0007669"/>
    <property type="project" value="UniProtKB-SubCell"/>
</dbReference>
<dbReference type="OMA" id="FAWQGMQ"/>
<feature type="domain" description="Tyrosine-protein phosphatase" evidence="12">
    <location>
        <begin position="1"/>
        <end position="141"/>
    </location>
</feature>
<name>A0A0L8H072_OCTBM</name>
<dbReference type="GO" id="GO:0004725">
    <property type="term" value="F:protein tyrosine phosphatase activity"/>
    <property type="evidence" value="ECO:0007669"/>
    <property type="project" value="UniProtKB-EC"/>
</dbReference>
<dbReference type="PANTHER" id="PTHR45848">
    <property type="entry name" value="DUAL SPECIFICITY PROTEIN PHOSPHATASE 12 FAMILY MEMBER"/>
    <property type="match status" value="1"/>
</dbReference>
<dbReference type="InterPro" id="IPR020422">
    <property type="entry name" value="TYR_PHOSPHATASE_DUAL_dom"/>
</dbReference>
<sequence length="325" mass="37049">MDQVYDKLYLGGLEDVKDEESMSNAKITHVLSLLDRPLPPEIQNKYTCKFVRVLDMPDENLLTYFPECLRFIDEARVNGTVIVHCLVGCSRGATVVIAWLMQKKQLDVKTALNMVRDCRPCIRPNTGFQFQLELFARMAYGINVNNSDYKTFKLNMFGLKLGEGKVFNNDVKNLLVASPTENHPKTEILYKCKKCRHPLFRESSLLSHTTGDWERSFDWNSKLLNLCKSDSEKNNVICKESLFVEPVQWMADVVTNQSGKLTCPKCLAKIGSFIWCGEKCPCGSWVAPAFHIQKNKVDLCRPFVLVPRVLPENQFMQETVATSCS</sequence>